<protein>
    <submittedName>
        <fullName evidence="1">Transcriptional regulator TcaR</fullName>
    </submittedName>
</protein>
<evidence type="ECO:0000313" key="2">
    <source>
        <dbReference type="Proteomes" id="UP000254502"/>
    </source>
</evidence>
<reference evidence="1 2" key="1">
    <citation type="submission" date="2018-06" db="EMBL/GenBank/DDBJ databases">
        <authorList>
            <consortium name="Pathogen Informatics"/>
            <person name="Doyle S."/>
        </authorList>
    </citation>
    <scope>NUCLEOTIDE SEQUENCE [LARGE SCALE GENOMIC DNA]</scope>
    <source>
        <strain evidence="1 2">NCTC5664</strain>
    </source>
</reference>
<gene>
    <name evidence="1" type="primary">tcaR_1</name>
    <name evidence="1" type="ORF">NCTC5664_01515</name>
</gene>
<evidence type="ECO:0000313" key="1">
    <source>
        <dbReference type="EMBL" id="SUK46061.1"/>
    </source>
</evidence>
<accession>A0A380DRH9</accession>
<sequence length="39" mass="4659">MVKHLQDHIQFLEQFINNVNALTAKMLKDLQNEYEISLE</sequence>
<proteinExistence type="predicted"/>
<dbReference type="EMBL" id="UHAQ01000002">
    <property type="protein sequence ID" value="SUK46061.1"/>
    <property type="molecule type" value="Genomic_DNA"/>
</dbReference>
<dbReference type="Proteomes" id="UP000254502">
    <property type="component" value="Unassembled WGS sequence"/>
</dbReference>
<organism evidence="1 2">
    <name type="scientific">Staphylococcus aureus</name>
    <dbReference type="NCBI Taxonomy" id="1280"/>
    <lineage>
        <taxon>Bacteria</taxon>
        <taxon>Bacillati</taxon>
        <taxon>Bacillota</taxon>
        <taxon>Bacilli</taxon>
        <taxon>Bacillales</taxon>
        <taxon>Staphylococcaceae</taxon>
        <taxon>Staphylococcus</taxon>
    </lineage>
</organism>
<dbReference type="AlphaFoldDB" id="A0A380DRH9"/>
<name>A0A380DRH9_STAAU</name>